<dbReference type="InterPro" id="IPR038085">
    <property type="entry name" value="Rnp2-like_sf"/>
</dbReference>
<dbReference type="GO" id="GO:0001682">
    <property type="term" value="P:tRNA 5'-leader removal"/>
    <property type="evidence" value="ECO:0007669"/>
    <property type="project" value="InterPro"/>
</dbReference>
<keyword evidence="2" id="KW-0698">rRNA processing</keyword>
<dbReference type="InterPro" id="IPR016819">
    <property type="entry name" value="RNase_P/MRP_POP5"/>
</dbReference>
<accession>A0AAE1G293</accession>
<evidence type="ECO:0000256" key="4">
    <source>
        <dbReference type="ARBA" id="ARBA00023242"/>
    </source>
</evidence>
<dbReference type="SUPFAM" id="SSF160350">
    <property type="entry name" value="Rnp2-like"/>
    <property type="match status" value="1"/>
</dbReference>
<reference evidence="8" key="1">
    <citation type="submission" date="2023-10" db="EMBL/GenBank/DDBJ databases">
        <title>Genome assemblies of two species of porcelain crab, Petrolisthes cinctipes and Petrolisthes manimaculis (Anomura: Porcellanidae).</title>
        <authorList>
            <person name="Angst P."/>
        </authorList>
    </citation>
    <scope>NUCLEOTIDE SEQUENCE</scope>
    <source>
        <strain evidence="8">PB745_01</strain>
        <tissue evidence="8">Gill</tissue>
    </source>
</reference>
<dbReference type="InterPro" id="IPR002759">
    <property type="entry name" value="Pop5/Rpp14/Rnp2-like"/>
</dbReference>
<dbReference type="Proteomes" id="UP001286313">
    <property type="component" value="Unassembled WGS sequence"/>
</dbReference>
<comment type="caution">
    <text evidence="8">The sequence shown here is derived from an EMBL/GenBank/DDBJ whole genome shotgun (WGS) entry which is preliminary data.</text>
</comment>
<proteinExistence type="inferred from homology"/>
<evidence type="ECO:0000256" key="1">
    <source>
        <dbReference type="ARBA" id="ARBA00010800"/>
    </source>
</evidence>
<dbReference type="AlphaFoldDB" id="A0AAE1G293"/>
<gene>
    <name evidence="8" type="ORF">Pcinc_011713</name>
</gene>
<keyword evidence="9" id="KW-1185">Reference proteome</keyword>
<keyword evidence="3 6" id="KW-0819">tRNA processing</keyword>
<protein>
    <recommendedName>
        <fullName evidence="5 6">Ribonuclease P/MRP protein subunit POP5</fullName>
    </recommendedName>
</protein>
<dbReference type="GO" id="GO:0005730">
    <property type="term" value="C:nucleolus"/>
    <property type="evidence" value="ECO:0007669"/>
    <property type="project" value="UniProtKB-SubCell"/>
</dbReference>
<dbReference type="GO" id="GO:0006364">
    <property type="term" value="P:rRNA processing"/>
    <property type="evidence" value="ECO:0007669"/>
    <property type="project" value="UniProtKB-KW"/>
</dbReference>
<name>A0AAE1G293_PETCI</name>
<comment type="function">
    <text evidence="6">Component of ribonuclease P, a protein complex that generates mature tRNA molecules by cleaving their 5'-ends.</text>
</comment>
<evidence type="ECO:0000256" key="2">
    <source>
        <dbReference type="ARBA" id="ARBA00022552"/>
    </source>
</evidence>
<evidence type="ECO:0000256" key="3">
    <source>
        <dbReference type="ARBA" id="ARBA00022694"/>
    </source>
</evidence>
<sequence>MVRFKKRYLVVEVVPKKRRGFNWRGLQEAIVLAVKKMHGDFGVGATTSGFRVKYQNKMTLIAFISAARGPHRLVASALPFITEVGGQPATVHSLYLTGCMRHAFIFLKNHHLKKLKEMEKHISPSERKKWKSELPAASR</sequence>
<keyword evidence="4 6" id="KW-0539">Nucleus</keyword>
<comment type="subcellular location">
    <subcellularLocation>
        <location evidence="6">Nucleus</location>
        <location evidence="6">Nucleolus</location>
    </subcellularLocation>
</comment>
<dbReference type="PANTHER" id="PTHR48414:SF1">
    <property type="entry name" value="POP5 HOMOLOG, RIBONUCLEASE P_MRP SUBUNIT"/>
    <property type="match status" value="1"/>
</dbReference>
<dbReference type="Pfam" id="PF01900">
    <property type="entry name" value="RNase_P_Rpp14"/>
    <property type="match status" value="1"/>
</dbReference>
<evidence type="ECO:0000256" key="5">
    <source>
        <dbReference type="ARBA" id="ARBA00044198"/>
    </source>
</evidence>
<comment type="similarity">
    <text evidence="1 6">Belongs to the eukaryotic/archaeal RNase P protein component 2 family.</text>
</comment>
<dbReference type="GO" id="GO:0030677">
    <property type="term" value="C:ribonuclease P complex"/>
    <property type="evidence" value="ECO:0007669"/>
    <property type="project" value="InterPro"/>
</dbReference>
<feature type="region of interest" description="Disordered" evidence="7">
    <location>
        <begin position="120"/>
        <end position="139"/>
    </location>
</feature>
<dbReference type="PANTHER" id="PTHR48414">
    <property type="entry name" value="POP5 HOMOLOG, RIBONUCLEASE P_MRP SUBUNIT"/>
    <property type="match status" value="1"/>
</dbReference>
<evidence type="ECO:0000256" key="7">
    <source>
        <dbReference type="SAM" id="MobiDB-lite"/>
    </source>
</evidence>
<evidence type="ECO:0000313" key="8">
    <source>
        <dbReference type="EMBL" id="KAK3883985.1"/>
    </source>
</evidence>
<evidence type="ECO:0000313" key="9">
    <source>
        <dbReference type="Proteomes" id="UP001286313"/>
    </source>
</evidence>
<organism evidence="8 9">
    <name type="scientific">Petrolisthes cinctipes</name>
    <name type="common">Flat porcelain crab</name>
    <dbReference type="NCBI Taxonomy" id="88211"/>
    <lineage>
        <taxon>Eukaryota</taxon>
        <taxon>Metazoa</taxon>
        <taxon>Ecdysozoa</taxon>
        <taxon>Arthropoda</taxon>
        <taxon>Crustacea</taxon>
        <taxon>Multicrustacea</taxon>
        <taxon>Malacostraca</taxon>
        <taxon>Eumalacostraca</taxon>
        <taxon>Eucarida</taxon>
        <taxon>Decapoda</taxon>
        <taxon>Pleocyemata</taxon>
        <taxon>Anomura</taxon>
        <taxon>Galatheoidea</taxon>
        <taxon>Porcellanidae</taxon>
        <taxon>Petrolisthes</taxon>
    </lineage>
</organism>
<dbReference type="PIRSF" id="PIRSF023803">
    <property type="entry name" value="Ribonuclease_P_prd"/>
    <property type="match status" value="1"/>
</dbReference>
<evidence type="ECO:0000256" key="6">
    <source>
        <dbReference type="PIRNR" id="PIRNR023803"/>
    </source>
</evidence>
<dbReference type="Gene3D" id="3.30.70.3250">
    <property type="entry name" value="Ribonuclease P, Pop5 subunit"/>
    <property type="match status" value="1"/>
</dbReference>
<dbReference type="EMBL" id="JAWQEG010000926">
    <property type="protein sequence ID" value="KAK3883985.1"/>
    <property type="molecule type" value="Genomic_DNA"/>
</dbReference>
<dbReference type="GO" id="GO:0033204">
    <property type="term" value="F:ribonuclease P RNA binding"/>
    <property type="evidence" value="ECO:0007669"/>
    <property type="project" value="InterPro"/>
</dbReference>